<evidence type="ECO:0000313" key="10">
    <source>
        <dbReference type="EMBL" id="SFU90996.1"/>
    </source>
</evidence>
<comment type="catalytic activity">
    <reaction evidence="8">
        <text>L-glutamate + ATP = L-glutamyl 5-phosphate + ADP</text>
        <dbReference type="Rhea" id="RHEA:14877"/>
        <dbReference type="ChEBI" id="CHEBI:29985"/>
        <dbReference type="ChEBI" id="CHEBI:30616"/>
        <dbReference type="ChEBI" id="CHEBI:58274"/>
        <dbReference type="ChEBI" id="CHEBI:456216"/>
        <dbReference type="EC" id="2.7.2.11"/>
    </reaction>
</comment>
<dbReference type="GO" id="GO:0003723">
    <property type="term" value="F:RNA binding"/>
    <property type="evidence" value="ECO:0007669"/>
    <property type="project" value="InterPro"/>
</dbReference>
<feature type="domain" description="PUA" evidence="9">
    <location>
        <begin position="276"/>
        <end position="355"/>
    </location>
</feature>
<evidence type="ECO:0000313" key="11">
    <source>
        <dbReference type="Proteomes" id="UP000183508"/>
    </source>
</evidence>
<comment type="function">
    <text evidence="8">Catalyzes the transfer of a phosphate group to glutamate to form L-glutamate 5-phosphate.</text>
</comment>
<feature type="binding site" evidence="8">
    <location>
        <position position="148"/>
    </location>
    <ligand>
        <name>substrate</name>
    </ligand>
</feature>
<feature type="binding site" evidence="8">
    <location>
        <begin position="210"/>
        <end position="216"/>
    </location>
    <ligand>
        <name>ATP</name>
        <dbReference type="ChEBI" id="CHEBI:30616"/>
    </ligand>
</feature>
<dbReference type="Gene3D" id="2.30.130.10">
    <property type="entry name" value="PUA domain"/>
    <property type="match status" value="1"/>
</dbReference>
<keyword evidence="6 8" id="KW-0418">Kinase</keyword>
<keyword evidence="3 8" id="KW-0641">Proline biosynthesis</keyword>
<feature type="binding site" evidence="8">
    <location>
        <position position="136"/>
    </location>
    <ligand>
        <name>substrate</name>
    </ligand>
</feature>
<dbReference type="SUPFAM" id="SSF53633">
    <property type="entry name" value="Carbamate kinase-like"/>
    <property type="match status" value="1"/>
</dbReference>
<name>A0A1I7K0J8_9BACL</name>
<dbReference type="SMART" id="SM00359">
    <property type="entry name" value="PUA"/>
    <property type="match status" value="1"/>
</dbReference>
<comment type="pathway">
    <text evidence="8">Amino-acid biosynthesis; L-proline biosynthesis; L-glutamate 5-semialdehyde from L-glutamate: step 1/2.</text>
</comment>
<dbReference type="CDD" id="cd21157">
    <property type="entry name" value="PUA_G5K"/>
    <property type="match status" value="1"/>
</dbReference>
<dbReference type="HAMAP" id="MF_00456">
    <property type="entry name" value="ProB"/>
    <property type="match status" value="1"/>
</dbReference>
<keyword evidence="2 8" id="KW-0028">Amino-acid biosynthesis</keyword>
<dbReference type="PANTHER" id="PTHR43654:SF1">
    <property type="entry name" value="ISOPENTENYL PHOSPHATE KINASE"/>
    <property type="match status" value="1"/>
</dbReference>
<dbReference type="InterPro" id="IPR015947">
    <property type="entry name" value="PUA-like_sf"/>
</dbReference>
<dbReference type="InterPro" id="IPR019797">
    <property type="entry name" value="Glutamate_5-kinase_CS"/>
</dbReference>
<evidence type="ECO:0000256" key="5">
    <source>
        <dbReference type="ARBA" id="ARBA00022741"/>
    </source>
</evidence>
<dbReference type="STRING" id="392015.SAMN05421543_1136"/>
<reference evidence="11" key="1">
    <citation type="submission" date="2016-10" db="EMBL/GenBank/DDBJ databases">
        <authorList>
            <person name="Varghese N."/>
        </authorList>
    </citation>
    <scope>NUCLEOTIDE SEQUENCE [LARGE SCALE GENOMIC DNA]</scope>
    <source>
        <strain evidence="11">DSM 17980</strain>
    </source>
</reference>
<keyword evidence="11" id="KW-1185">Reference proteome</keyword>
<evidence type="ECO:0000256" key="8">
    <source>
        <dbReference type="HAMAP-Rule" id="MF_00456"/>
    </source>
</evidence>
<dbReference type="PROSITE" id="PS00902">
    <property type="entry name" value="GLUTAMATE_5_KINASE"/>
    <property type="match status" value="1"/>
</dbReference>
<evidence type="ECO:0000259" key="9">
    <source>
        <dbReference type="SMART" id="SM00359"/>
    </source>
</evidence>
<dbReference type="InterPro" id="IPR001048">
    <property type="entry name" value="Asp/Glu/Uridylate_kinase"/>
</dbReference>
<comment type="subcellular location">
    <subcellularLocation>
        <location evidence="8">Cytoplasm</location>
    </subcellularLocation>
</comment>
<dbReference type="SUPFAM" id="SSF88697">
    <property type="entry name" value="PUA domain-like"/>
    <property type="match status" value="1"/>
</dbReference>
<dbReference type="UniPathway" id="UPA00098">
    <property type="reaction ID" value="UER00359"/>
</dbReference>
<evidence type="ECO:0000256" key="7">
    <source>
        <dbReference type="ARBA" id="ARBA00022840"/>
    </source>
</evidence>
<dbReference type="GO" id="GO:0005524">
    <property type="term" value="F:ATP binding"/>
    <property type="evidence" value="ECO:0007669"/>
    <property type="project" value="UniProtKB-KW"/>
</dbReference>
<dbReference type="GO" id="GO:0004349">
    <property type="term" value="F:glutamate 5-kinase activity"/>
    <property type="evidence" value="ECO:0007669"/>
    <property type="project" value="UniProtKB-UniRule"/>
</dbReference>
<dbReference type="Pfam" id="PF01472">
    <property type="entry name" value="PUA"/>
    <property type="match status" value="1"/>
</dbReference>
<proteinExistence type="inferred from homology"/>
<dbReference type="InterPro" id="IPR011529">
    <property type="entry name" value="Glu_5kinase"/>
</dbReference>
<dbReference type="GO" id="GO:0005829">
    <property type="term" value="C:cytosol"/>
    <property type="evidence" value="ECO:0007669"/>
    <property type="project" value="TreeGrafter"/>
</dbReference>
<dbReference type="InterPro" id="IPR036393">
    <property type="entry name" value="AceGlu_kinase-like_sf"/>
</dbReference>
<evidence type="ECO:0000256" key="6">
    <source>
        <dbReference type="ARBA" id="ARBA00022777"/>
    </source>
</evidence>
<dbReference type="PANTHER" id="PTHR43654">
    <property type="entry name" value="GLUTAMATE 5-KINASE"/>
    <property type="match status" value="1"/>
</dbReference>
<keyword evidence="5 8" id="KW-0547">Nucleotide-binding</keyword>
<dbReference type="AlphaFoldDB" id="A0A1I7K0J8"/>
<dbReference type="Pfam" id="PF00696">
    <property type="entry name" value="AA_kinase"/>
    <property type="match status" value="1"/>
</dbReference>
<evidence type="ECO:0000256" key="3">
    <source>
        <dbReference type="ARBA" id="ARBA00022650"/>
    </source>
</evidence>
<dbReference type="PROSITE" id="PS50890">
    <property type="entry name" value="PUA"/>
    <property type="match status" value="1"/>
</dbReference>
<gene>
    <name evidence="8" type="primary">proB</name>
    <name evidence="10" type="ORF">SAMN05421543_1136</name>
</gene>
<keyword evidence="4 8" id="KW-0808">Transferase</keyword>
<dbReference type="GO" id="GO:0055129">
    <property type="term" value="P:L-proline biosynthetic process"/>
    <property type="evidence" value="ECO:0007669"/>
    <property type="project" value="UniProtKB-UniRule"/>
</dbReference>
<dbReference type="Gene3D" id="3.40.1160.10">
    <property type="entry name" value="Acetylglutamate kinase-like"/>
    <property type="match status" value="1"/>
</dbReference>
<dbReference type="InterPro" id="IPR002478">
    <property type="entry name" value="PUA"/>
</dbReference>
<accession>A0A1I7K0J8</accession>
<feature type="binding site" evidence="8">
    <location>
        <begin position="168"/>
        <end position="169"/>
    </location>
    <ligand>
        <name>ATP</name>
        <dbReference type="ChEBI" id="CHEBI:30616"/>
    </ligand>
</feature>
<evidence type="ECO:0000256" key="1">
    <source>
        <dbReference type="ARBA" id="ARBA00022490"/>
    </source>
</evidence>
<evidence type="ECO:0000256" key="2">
    <source>
        <dbReference type="ARBA" id="ARBA00022605"/>
    </source>
</evidence>
<dbReference type="NCBIfam" id="TIGR01027">
    <property type="entry name" value="proB"/>
    <property type="match status" value="1"/>
</dbReference>
<protein>
    <recommendedName>
        <fullName evidence="8">Glutamate 5-kinase</fullName>
        <ecNumber evidence="8">2.7.2.11</ecNumber>
    </recommendedName>
    <alternativeName>
        <fullName evidence="8">Gamma-glutamyl kinase</fullName>
        <shortName evidence="8">GK</shortName>
    </alternativeName>
</protein>
<dbReference type="InterPro" id="IPR001057">
    <property type="entry name" value="Glu/AcGlu_kinase"/>
</dbReference>
<sequence>MRAAKMVVKIGSSSLTDASGKVDEHRLARLVGEVHRVREAGWQVVLVSSGAVAAGVGRLGWRRAHLTMPEKQAAAAVGQGLLIGMYETVFARFGVPVGQVLLSRADIQSRRRFIHIRNTLTTLLARGVVPIVNENDTVAVEEIRFGDNDTLAALVALVVEADRLVLLTDTDGLYTADPRTHADARRIDHVREWTPDLERMAGGSGSAVGTGGMRTKLAAARIAVEAGIPALVAASGAEDILLRAARGEPVGTWFHPQPSRLPAKKLWMAHGTKVEGALILDDGAVRAITEQAASLLFPGVAAVEGEFREGAVVACKTMEGRVIAKGMVHLSSGDLRVLLERRAAGRPVHVDHEVVHRDQLVLTDADAVAKVTTGH</sequence>
<dbReference type="EC" id="2.7.2.11" evidence="8"/>
<feature type="binding site" evidence="8">
    <location>
        <position position="9"/>
    </location>
    <ligand>
        <name>ATP</name>
        <dbReference type="ChEBI" id="CHEBI:30616"/>
    </ligand>
</feature>
<feature type="binding site" evidence="8">
    <location>
        <position position="49"/>
    </location>
    <ligand>
        <name>substrate</name>
    </ligand>
</feature>
<dbReference type="RefSeq" id="WP_074953498.1">
    <property type="nucleotide sequence ID" value="NZ_FPBV01000013.1"/>
</dbReference>
<dbReference type="OrthoDB" id="9804434at2"/>
<dbReference type="InterPro" id="IPR041739">
    <property type="entry name" value="G5K_ProB"/>
</dbReference>
<dbReference type="InterPro" id="IPR036974">
    <property type="entry name" value="PUA_sf"/>
</dbReference>
<organism evidence="10 11">
    <name type="scientific">Alicyclobacillus macrosporangiidus</name>
    <dbReference type="NCBI Taxonomy" id="392015"/>
    <lineage>
        <taxon>Bacteria</taxon>
        <taxon>Bacillati</taxon>
        <taxon>Bacillota</taxon>
        <taxon>Bacilli</taxon>
        <taxon>Bacillales</taxon>
        <taxon>Alicyclobacillaceae</taxon>
        <taxon>Alicyclobacillus</taxon>
    </lineage>
</organism>
<keyword evidence="1 8" id="KW-0963">Cytoplasm</keyword>
<keyword evidence="7 8" id="KW-0067">ATP-binding</keyword>
<evidence type="ECO:0000256" key="4">
    <source>
        <dbReference type="ARBA" id="ARBA00022679"/>
    </source>
</evidence>
<comment type="similarity">
    <text evidence="8">Belongs to the glutamate 5-kinase family.</text>
</comment>
<dbReference type="InterPro" id="IPR005715">
    <property type="entry name" value="Glu_5kinase/COase_Synthase"/>
</dbReference>
<dbReference type="PRINTS" id="PR00474">
    <property type="entry name" value="GLU5KINASE"/>
</dbReference>
<dbReference type="PIRSF" id="PIRSF000729">
    <property type="entry name" value="GK"/>
    <property type="match status" value="1"/>
</dbReference>
<dbReference type="CDD" id="cd04242">
    <property type="entry name" value="AAK_G5K_ProB"/>
    <property type="match status" value="1"/>
</dbReference>
<dbReference type="Proteomes" id="UP000183508">
    <property type="component" value="Unassembled WGS sequence"/>
</dbReference>
<dbReference type="EMBL" id="FPBV01000013">
    <property type="protein sequence ID" value="SFU90996.1"/>
    <property type="molecule type" value="Genomic_DNA"/>
</dbReference>
<dbReference type="eggNOG" id="COG0263">
    <property type="taxonomic scope" value="Bacteria"/>
</dbReference>
<dbReference type="FunFam" id="3.40.1160.10:FF:000018">
    <property type="entry name" value="Glutamate 5-kinase"/>
    <property type="match status" value="1"/>
</dbReference>